<feature type="region of interest" description="Disordered" evidence="1">
    <location>
        <begin position="17"/>
        <end position="52"/>
    </location>
</feature>
<organism evidence="2 3">
    <name type="scientific">Hypocrea atroviridis (strain ATCC 20476 / IMI 206040)</name>
    <name type="common">Trichoderma atroviride</name>
    <dbReference type="NCBI Taxonomy" id="452589"/>
    <lineage>
        <taxon>Eukaryota</taxon>
        <taxon>Fungi</taxon>
        <taxon>Dikarya</taxon>
        <taxon>Ascomycota</taxon>
        <taxon>Pezizomycotina</taxon>
        <taxon>Sordariomycetes</taxon>
        <taxon>Hypocreomycetidae</taxon>
        <taxon>Hypocreales</taxon>
        <taxon>Hypocreaceae</taxon>
        <taxon>Trichoderma</taxon>
    </lineage>
</organism>
<accession>G9NMR1</accession>
<evidence type="ECO:0000256" key="1">
    <source>
        <dbReference type="SAM" id="MobiDB-lite"/>
    </source>
</evidence>
<gene>
    <name evidence="2" type="ORF">TRIATDRAFT_316294</name>
</gene>
<proteinExistence type="predicted"/>
<dbReference type="AlphaFoldDB" id="G9NMR1"/>
<keyword evidence="3" id="KW-1185">Reference proteome</keyword>
<feature type="compositionally biased region" description="Basic residues" evidence="1">
    <location>
        <begin position="17"/>
        <end position="29"/>
    </location>
</feature>
<protein>
    <submittedName>
        <fullName evidence="2">Uncharacterized protein</fullName>
    </submittedName>
</protein>
<dbReference type="EMBL" id="ABDG02000019">
    <property type="protein sequence ID" value="EHK48191.1"/>
    <property type="molecule type" value="Genomic_DNA"/>
</dbReference>
<evidence type="ECO:0000313" key="3">
    <source>
        <dbReference type="Proteomes" id="UP000005426"/>
    </source>
</evidence>
<reference evidence="2 3" key="1">
    <citation type="journal article" date="2011" name="Genome Biol.">
        <title>Comparative genome sequence analysis underscores mycoparasitism as the ancestral life style of Trichoderma.</title>
        <authorList>
            <person name="Kubicek C.P."/>
            <person name="Herrera-Estrella A."/>
            <person name="Seidl-Seiboth V."/>
            <person name="Martinez D.A."/>
            <person name="Druzhinina I.S."/>
            <person name="Thon M."/>
            <person name="Zeilinger S."/>
            <person name="Casas-Flores S."/>
            <person name="Horwitz B.A."/>
            <person name="Mukherjee P.K."/>
            <person name="Mukherjee M."/>
            <person name="Kredics L."/>
            <person name="Alcaraz L.D."/>
            <person name="Aerts A."/>
            <person name="Antal Z."/>
            <person name="Atanasova L."/>
            <person name="Cervantes-Badillo M.G."/>
            <person name="Challacombe J."/>
            <person name="Chertkov O."/>
            <person name="McCluskey K."/>
            <person name="Coulpier F."/>
            <person name="Deshpande N."/>
            <person name="von Doehren H."/>
            <person name="Ebbole D.J."/>
            <person name="Esquivel-Naranjo E.U."/>
            <person name="Fekete E."/>
            <person name="Flipphi M."/>
            <person name="Glaser F."/>
            <person name="Gomez-Rodriguez E.Y."/>
            <person name="Gruber S."/>
            <person name="Han C."/>
            <person name="Henrissat B."/>
            <person name="Hermosa R."/>
            <person name="Hernandez-Onate M."/>
            <person name="Karaffa L."/>
            <person name="Kosti I."/>
            <person name="Le Crom S."/>
            <person name="Lindquist E."/>
            <person name="Lucas S."/>
            <person name="Luebeck M."/>
            <person name="Luebeck P.S."/>
            <person name="Margeot A."/>
            <person name="Metz B."/>
            <person name="Misra M."/>
            <person name="Nevalainen H."/>
            <person name="Omann M."/>
            <person name="Packer N."/>
            <person name="Perrone G."/>
            <person name="Uresti-Rivera E.E."/>
            <person name="Salamov A."/>
            <person name="Schmoll M."/>
            <person name="Seiboth B."/>
            <person name="Shapiro H."/>
            <person name="Sukno S."/>
            <person name="Tamayo-Ramos J.A."/>
            <person name="Tisch D."/>
            <person name="Wiest A."/>
            <person name="Wilkinson H.H."/>
            <person name="Zhang M."/>
            <person name="Coutinho P.M."/>
            <person name="Kenerley C.M."/>
            <person name="Monte E."/>
            <person name="Baker S.E."/>
            <person name="Grigoriev I.V."/>
        </authorList>
    </citation>
    <scope>NUCLEOTIDE SEQUENCE [LARGE SCALE GENOMIC DNA]</scope>
    <source>
        <strain evidence="3">ATCC 20476 / IMI 206040</strain>
    </source>
</reference>
<evidence type="ECO:0000313" key="2">
    <source>
        <dbReference type="EMBL" id="EHK48191.1"/>
    </source>
</evidence>
<name>G9NMR1_HYPAI</name>
<sequence length="52" mass="5963">MAGDDLPNARGLLVCRRRKGFASTVRRHKDNPGPPTRRSKRANERNDFELTK</sequence>
<dbReference type="HOGENOM" id="CLU_3087520_0_0_1"/>
<feature type="compositionally biased region" description="Basic and acidic residues" evidence="1">
    <location>
        <begin position="41"/>
        <end position="52"/>
    </location>
</feature>
<dbReference type="Proteomes" id="UP000005426">
    <property type="component" value="Unassembled WGS sequence"/>
</dbReference>
<comment type="caution">
    <text evidence="2">The sequence shown here is derived from an EMBL/GenBank/DDBJ whole genome shotgun (WGS) entry which is preliminary data.</text>
</comment>